<dbReference type="AlphaFoldDB" id="A0A5B7CSE6"/>
<accession>A0A5B7CSE6</accession>
<feature type="compositionally biased region" description="Low complexity" evidence="1">
    <location>
        <begin position="135"/>
        <end position="155"/>
    </location>
</feature>
<evidence type="ECO:0000313" key="3">
    <source>
        <dbReference type="EMBL" id="MPC12697.1"/>
    </source>
</evidence>
<dbReference type="Proteomes" id="UP000324222">
    <property type="component" value="Unassembled WGS sequence"/>
</dbReference>
<name>A0A5B7CSE6_PORTR</name>
<feature type="chain" id="PRO_5022664339" evidence="2">
    <location>
        <begin position="20"/>
        <end position="155"/>
    </location>
</feature>
<protein>
    <submittedName>
        <fullName evidence="3">Uncharacterized protein</fullName>
    </submittedName>
</protein>
<reference evidence="3 4" key="1">
    <citation type="submission" date="2019-05" db="EMBL/GenBank/DDBJ databases">
        <title>Another draft genome of Portunus trituberculatus and its Hox gene families provides insights of decapod evolution.</title>
        <authorList>
            <person name="Jeong J.-H."/>
            <person name="Song I."/>
            <person name="Kim S."/>
            <person name="Choi T."/>
            <person name="Kim D."/>
            <person name="Ryu S."/>
            <person name="Kim W."/>
        </authorList>
    </citation>
    <scope>NUCLEOTIDE SEQUENCE [LARGE SCALE GENOMIC DNA]</scope>
    <source>
        <tissue evidence="3">Muscle</tissue>
    </source>
</reference>
<comment type="caution">
    <text evidence="3">The sequence shown here is derived from an EMBL/GenBank/DDBJ whole genome shotgun (WGS) entry which is preliminary data.</text>
</comment>
<dbReference type="EMBL" id="VSRR010000231">
    <property type="protein sequence ID" value="MPC12697.1"/>
    <property type="molecule type" value="Genomic_DNA"/>
</dbReference>
<keyword evidence="2" id="KW-0732">Signal</keyword>
<gene>
    <name evidence="3" type="ORF">E2C01_005401</name>
</gene>
<feature type="signal peptide" evidence="2">
    <location>
        <begin position="1"/>
        <end position="19"/>
    </location>
</feature>
<evidence type="ECO:0000256" key="2">
    <source>
        <dbReference type="SAM" id="SignalP"/>
    </source>
</evidence>
<proteinExistence type="predicted"/>
<feature type="region of interest" description="Disordered" evidence="1">
    <location>
        <begin position="128"/>
        <end position="155"/>
    </location>
</feature>
<organism evidence="3 4">
    <name type="scientific">Portunus trituberculatus</name>
    <name type="common">Swimming crab</name>
    <name type="synonym">Neptunus trituberculatus</name>
    <dbReference type="NCBI Taxonomy" id="210409"/>
    <lineage>
        <taxon>Eukaryota</taxon>
        <taxon>Metazoa</taxon>
        <taxon>Ecdysozoa</taxon>
        <taxon>Arthropoda</taxon>
        <taxon>Crustacea</taxon>
        <taxon>Multicrustacea</taxon>
        <taxon>Malacostraca</taxon>
        <taxon>Eumalacostraca</taxon>
        <taxon>Eucarida</taxon>
        <taxon>Decapoda</taxon>
        <taxon>Pleocyemata</taxon>
        <taxon>Brachyura</taxon>
        <taxon>Eubrachyura</taxon>
        <taxon>Portunoidea</taxon>
        <taxon>Portunidae</taxon>
        <taxon>Portuninae</taxon>
        <taxon>Portunus</taxon>
    </lineage>
</organism>
<sequence>MYLTHYLLRVTLLMPPSLSLKTDLNTRDRILSGAKPVLRESRVVQCKHTLCCPHDLPSLSPLTLPTCLMHPCLPPTLHQQPFPISNTTSSHVPGYSQHVSLTTTPPVYLAMPPTRPLPNPSICIISSMPSPPPASTTTHPHTSPPWSMSPLYPSM</sequence>
<evidence type="ECO:0000256" key="1">
    <source>
        <dbReference type="SAM" id="MobiDB-lite"/>
    </source>
</evidence>
<evidence type="ECO:0000313" key="4">
    <source>
        <dbReference type="Proteomes" id="UP000324222"/>
    </source>
</evidence>
<keyword evidence="4" id="KW-1185">Reference proteome</keyword>